<dbReference type="RefSeq" id="WP_017712924.1">
    <property type="nucleotide sequence ID" value="NZ_KB235938.1"/>
</dbReference>
<dbReference type="OrthoDB" id="7376250at2"/>
<evidence type="ECO:0000259" key="3">
    <source>
        <dbReference type="PROSITE" id="PS51462"/>
    </source>
</evidence>
<dbReference type="STRING" id="317619.GCA_000332315_02579"/>
<dbReference type="PROSITE" id="PS51462">
    <property type="entry name" value="NUDIX"/>
    <property type="match status" value="1"/>
</dbReference>
<evidence type="ECO:0000313" key="4">
    <source>
        <dbReference type="EMBL" id="KKI98436.1"/>
    </source>
</evidence>
<dbReference type="AlphaFoldDB" id="A0A0M2PVP6"/>
<dbReference type="Gene3D" id="3.90.79.10">
    <property type="entry name" value="Nucleoside Triphosphate Pyrophosphohydrolase"/>
    <property type="match status" value="1"/>
</dbReference>
<dbReference type="CDD" id="cd04688">
    <property type="entry name" value="NUDIX_Hydrolase"/>
    <property type="match status" value="1"/>
</dbReference>
<evidence type="ECO:0000313" key="5">
    <source>
        <dbReference type="Proteomes" id="UP000034681"/>
    </source>
</evidence>
<dbReference type="SUPFAM" id="SSF55811">
    <property type="entry name" value="Nudix"/>
    <property type="match status" value="1"/>
</dbReference>
<keyword evidence="5" id="KW-1185">Reference proteome</keyword>
<dbReference type="EMBL" id="AJTX02000008">
    <property type="protein sequence ID" value="KKI98436.1"/>
    <property type="molecule type" value="Genomic_DNA"/>
</dbReference>
<comment type="cofactor">
    <cofactor evidence="1">
        <name>Mg(2+)</name>
        <dbReference type="ChEBI" id="CHEBI:18420"/>
    </cofactor>
</comment>
<reference evidence="4" key="1">
    <citation type="submission" date="2012-04" db="EMBL/GenBank/DDBJ databases">
        <authorList>
            <person name="Borisov I.G."/>
            <person name="Ivanikova N.V."/>
            <person name="Pinevich A.V."/>
        </authorList>
    </citation>
    <scope>NUCLEOTIDE SEQUENCE</scope>
    <source>
        <strain evidence="4">CALU 1027</strain>
    </source>
</reference>
<name>A0A0M2PVP6_PROHO</name>
<dbReference type="InterPro" id="IPR015797">
    <property type="entry name" value="NUDIX_hydrolase-like_dom_sf"/>
</dbReference>
<evidence type="ECO:0000256" key="2">
    <source>
        <dbReference type="ARBA" id="ARBA00022801"/>
    </source>
</evidence>
<evidence type="ECO:0000256" key="1">
    <source>
        <dbReference type="ARBA" id="ARBA00001946"/>
    </source>
</evidence>
<dbReference type="Pfam" id="PF00293">
    <property type="entry name" value="NUDIX"/>
    <property type="match status" value="1"/>
</dbReference>
<keyword evidence="2" id="KW-0378">Hydrolase</keyword>
<dbReference type="PANTHER" id="PTHR43046">
    <property type="entry name" value="GDP-MANNOSE MANNOSYL HYDROLASE"/>
    <property type="match status" value="1"/>
</dbReference>
<dbReference type="GO" id="GO:0016787">
    <property type="term" value="F:hydrolase activity"/>
    <property type="evidence" value="ECO:0007669"/>
    <property type="project" value="UniProtKB-KW"/>
</dbReference>
<dbReference type="InterPro" id="IPR000086">
    <property type="entry name" value="NUDIX_hydrolase_dom"/>
</dbReference>
<gene>
    <name evidence="4" type="ORF">PROH_18440</name>
</gene>
<protein>
    <recommendedName>
        <fullName evidence="3">Nudix hydrolase domain-containing protein</fullName>
    </recommendedName>
</protein>
<comment type="caution">
    <text evidence="4">The sequence shown here is derived from an EMBL/GenBank/DDBJ whole genome shotgun (WGS) entry which is preliminary data.</text>
</comment>
<sequence>MNNQRIRPISICLFRNGNRILVCGDFDSVKQNYFCRPLGGGIEFWESSQEAMLREISEEISLEVENLNLVSVLENIFVYEGNQGHEIVFVYDGEFVDKAIYNSEEISGYEHETSTHFKAKWLSLDEIQERDMRLVPNGLTELIEKVIIQGSTGE</sequence>
<dbReference type="PANTHER" id="PTHR43046:SF14">
    <property type="entry name" value="MUTT_NUDIX FAMILY PROTEIN"/>
    <property type="match status" value="1"/>
</dbReference>
<feature type="domain" description="Nudix hydrolase" evidence="3">
    <location>
        <begin position="4"/>
        <end position="148"/>
    </location>
</feature>
<proteinExistence type="predicted"/>
<dbReference type="Proteomes" id="UP000034681">
    <property type="component" value="Unassembled WGS sequence"/>
</dbReference>
<organism evidence="4 5">
    <name type="scientific">Prochlorothrix hollandica PCC 9006 = CALU 1027</name>
    <dbReference type="NCBI Taxonomy" id="317619"/>
    <lineage>
        <taxon>Bacteria</taxon>
        <taxon>Bacillati</taxon>
        <taxon>Cyanobacteriota</taxon>
        <taxon>Cyanophyceae</taxon>
        <taxon>Prochlorotrichales</taxon>
        <taxon>Prochlorotrichaceae</taxon>
        <taxon>Prochlorothrix</taxon>
    </lineage>
</organism>
<accession>A0A0M2PVP6</accession>